<keyword evidence="3" id="KW-0418">Kinase</keyword>
<dbReference type="AlphaFoldDB" id="A0A1C5G3C7"/>
<dbReference type="InterPro" id="IPR002645">
    <property type="entry name" value="STAS_dom"/>
</dbReference>
<dbReference type="SUPFAM" id="SSF52091">
    <property type="entry name" value="SpoIIaa-like"/>
    <property type="match status" value="1"/>
</dbReference>
<evidence type="ECO:0000256" key="1">
    <source>
        <dbReference type="ARBA" id="ARBA00022527"/>
    </source>
</evidence>
<dbReference type="InterPro" id="IPR003594">
    <property type="entry name" value="HATPase_dom"/>
</dbReference>
<dbReference type="GO" id="GO:0004674">
    <property type="term" value="F:protein serine/threonine kinase activity"/>
    <property type="evidence" value="ECO:0007669"/>
    <property type="project" value="UniProtKB-KW"/>
</dbReference>
<accession>A0A1C5G3C7</accession>
<dbReference type="Pfam" id="PF13581">
    <property type="entry name" value="HATPase_c_2"/>
    <property type="match status" value="1"/>
</dbReference>
<dbReference type="EMBL" id="LT607733">
    <property type="protein sequence ID" value="SCG14353.1"/>
    <property type="molecule type" value="Genomic_DNA"/>
</dbReference>
<protein>
    <submittedName>
        <fullName evidence="3">Histidine kinase-like ATPase domain-containing protein</fullName>
    </submittedName>
</protein>
<dbReference type="PROSITE" id="PS50801">
    <property type="entry name" value="STAS"/>
    <property type="match status" value="1"/>
</dbReference>
<dbReference type="PANTHER" id="PTHR35526">
    <property type="entry name" value="ANTI-SIGMA-F FACTOR RSBW-RELATED"/>
    <property type="match status" value="1"/>
</dbReference>
<feature type="domain" description="STAS" evidence="2">
    <location>
        <begin position="25"/>
        <end position="109"/>
    </location>
</feature>
<proteinExistence type="predicted"/>
<dbReference type="InterPro" id="IPR050267">
    <property type="entry name" value="Anti-sigma-factor_SerPK"/>
</dbReference>
<evidence type="ECO:0000259" key="2">
    <source>
        <dbReference type="PROSITE" id="PS50801"/>
    </source>
</evidence>
<dbReference type="Gene3D" id="3.30.565.10">
    <property type="entry name" value="Histidine kinase-like ATPase, C-terminal domain"/>
    <property type="match status" value="1"/>
</dbReference>
<dbReference type="CDD" id="cd16936">
    <property type="entry name" value="HATPase_RsbW-like"/>
    <property type="match status" value="1"/>
</dbReference>
<dbReference type="Proteomes" id="UP000198251">
    <property type="component" value="Chromosome I"/>
</dbReference>
<organism evidence="3 4">
    <name type="scientific">Micromonospora echinofusca</name>
    <dbReference type="NCBI Taxonomy" id="47858"/>
    <lineage>
        <taxon>Bacteria</taxon>
        <taxon>Bacillati</taxon>
        <taxon>Actinomycetota</taxon>
        <taxon>Actinomycetes</taxon>
        <taxon>Micromonosporales</taxon>
        <taxon>Micromonosporaceae</taxon>
        <taxon>Micromonospora</taxon>
    </lineage>
</organism>
<gene>
    <name evidence="3" type="ORF">GA0070610_0556</name>
</gene>
<keyword evidence="3" id="KW-0808">Transferase</keyword>
<name>A0A1C5G3C7_MICEH</name>
<dbReference type="Gene3D" id="3.30.750.24">
    <property type="entry name" value="STAS domain"/>
    <property type="match status" value="1"/>
</dbReference>
<keyword evidence="1" id="KW-0723">Serine/threonine-protein kinase</keyword>
<sequence>MPGSERSGARSARAVQNRAIMATDARCQVKADESSGVLRVTGVLDHSATDAVRDGLLAHLCERPGAVVADLTDLRVTDPTARDVFTQVRREVRHWPAADLLLCDPTGAVEGVPAWPTLDGAMAGLAAAPLAAVVEADLPPVVGAARQARQLVAEGCGAWGLPELVEPACIAVTEMVNNVVAHARTPMTVRLAPRDDHLHLAVRDHSSRQPTFTGTAPPDVAGGRGLLLIDTVARSWGSSRVPDGKVVWCVLHVADEAGEHG</sequence>
<evidence type="ECO:0000313" key="4">
    <source>
        <dbReference type="Proteomes" id="UP000198251"/>
    </source>
</evidence>
<keyword evidence="4" id="KW-1185">Reference proteome</keyword>
<dbReference type="InterPro" id="IPR036890">
    <property type="entry name" value="HATPase_C_sf"/>
</dbReference>
<dbReference type="InterPro" id="IPR036513">
    <property type="entry name" value="STAS_dom_sf"/>
</dbReference>
<dbReference type="PANTHER" id="PTHR35526:SF3">
    <property type="entry name" value="ANTI-SIGMA-F FACTOR RSBW"/>
    <property type="match status" value="1"/>
</dbReference>
<reference evidence="3 4" key="1">
    <citation type="submission" date="2016-06" db="EMBL/GenBank/DDBJ databases">
        <authorList>
            <person name="Kjaerup R.B."/>
            <person name="Dalgaard T.S."/>
            <person name="Juul-Madsen H.R."/>
        </authorList>
    </citation>
    <scope>NUCLEOTIDE SEQUENCE [LARGE SCALE GENOMIC DNA]</scope>
    <source>
        <strain evidence="3 4">DSM 43913</strain>
    </source>
</reference>
<evidence type="ECO:0000313" key="3">
    <source>
        <dbReference type="EMBL" id="SCG14353.1"/>
    </source>
</evidence>